<dbReference type="Proteomes" id="UP000009168">
    <property type="component" value="Unassembled WGS sequence"/>
</dbReference>
<dbReference type="Gene3D" id="3.60.10.10">
    <property type="entry name" value="Endonuclease/exonuclease/phosphatase"/>
    <property type="match status" value="1"/>
</dbReference>
<dbReference type="PANTHER" id="PTHR16320">
    <property type="entry name" value="SPHINGOMYELINASE FAMILY MEMBER"/>
    <property type="match status" value="1"/>
</dbReference>
<dbReference type="CDD" id="cd09078">
    <property type="entry name" value="nSMase"/>
    <property type="match status" value="1"/>
</dbReference>
<evidence type="ECO:0000256" key="2">
    <source>
        <dbReference type="ARBA" id="ARBA00012369"/>
    </source>
</evidence>
<dbReference type="SUPFAM" id="SSF56219">
    <property type="entry name" value="DNase I-like"/>
    <property type="match status" value="1"/>
</dbReference>
<gene>
    <name evidence="6" type="ORF">TTHERM_00088090</name>
</gene>
<evidence type="ECO:0000256" key="3">
    <source>
        <dbReference type="ARBA" id="ARBA00022801"/>
    </source>
</evidence>
<feature type="region of interest" description="Disordered" evidence="4">
    <location>
        <begin position="1"/>
        <end position="31"/>
    </location>
</feature>
<evidence type="ECO:0000259" key="5">
    <source>
        <dbReference type="Pfam" id="PF03372"/>
    </source>
</evidence>
<dbReference type="EC" id="3.1.4.12" evidence="2"/>
<dbReference type="AlphaFoldDB" id="Q236I7"/>
<name>Q236I7_TETTS</name>
<sequence length="419" mass="48009">MQGQQLHNRNVEENSDSGINSNGAKKNIKNRNFGDQQADEVKILTYNVFMRPPLIKNNEDDFKNERCDLIIKNEIEKFDILCFQELFRLFSYRRYKMAYSTVKQGFLHHVSSPQPKLFGDYLVDGGLTILSRYPIVQSCFKPFVYSILADSFQEKGVLYAKIKVNDKHMHVFNTHTQATYNTNEKEIKWTVVVRLEQIVESRRILEECLKQYGFERGDICIFAGDFNVDSNHPVHPIDFLDKQDKLKSVLGIGDDQESIDEYKLLVDTLSGKGKDVVIDIGRIANDGKPPITFADVYKDSNGQIQPLETALTHKSDLKSQQSLDYIFQIIPNGLMVDNQLDNLNNKNNKIHNQINQTSKGGYTTQSSSNNLVKNAQKNLNDKNFVVDFSKSKVEKFFVKGQKFTQLSDHYGVSATISYK</sequence>
<dbReference type="KEGG" id="tet:TTHERM_00088090"/>
<dbReference type="InParanoid" id="Q236I7"/>
<protein>
    <recommendedName>
        <fullName evidence="2">sphingomyelin phosphodiesterase</fullName>
        <ecNumber evidence="2">3.1.4.12</ecNumber>
    </recommendedName>
</protein>
<evidence type="ECO:0000256" key="1">
    <source>
        <dbReference type="ARBA" id="ARBA00006335"/>
    </source>
</evidence>
<keyword evidence="6" id="KW-0540">Nuclease</keyword>
<feature type="domain" description="Endonuclease/exonuclease/phosphatase" evidence="5">
    <location>
        <begin position="44"/>
        <end position="234"/>
    </location>
</feature>
<evidence type="ECO:0000256" key="4">
    <source>
        <dbReference type="SAM" id="MobiDB-lite"/>
    </source>
</evidence>
<dbReference type="eggNOG" id="ENOG502S367">
    <property type="taxonomic scope" value="Eukaryota"/>
</dbReference>
<dbReference type="Pfam" id="PF03372">
    <property type="entry name" value="Exo_endo_phos"/>
    <property type="match status" value="1"/>
</dbReference>
<accession>Q236I7</accession>
<evidence type="ECO:0000313" key="6">
    <source>
        <dbReference type="EMBL" id="EAR92513.2"/>
    </source>
</evidence>
<dbReference type="GeneID" id="7841715"/>
<keyword evidence="7" id="KW-1185">Reference proteome</keyword>
<dbReference type="GO" id="GO:0004519">
    <property type="term" value="F:endonuclease activity"/>
    <property type="evidence" value="ECO:0007669"/>
    <property type="project" value="UniProtKB-KW"/>
</dbReference>
<dbReference type="InterPro" id="IPR005135">
    <property type="entry name" value="Endo/exonuclease/phosphatase"/>
</dbReference>
<keyword evidence="3" id="KW-0378">Hydrolase</keyword>
<keyword evidence="6" id="KW-0255">Endonuclease</keyword>
<dbReference type="OrthoDB" id="40902at2759"/>
<dbReference type="GO" id="GO:0005576">
    <property type="term" value="C:extracellular region"/>
    <property type="evidence" value="ECO:0007669"/>
    <property type="project" value="InterPro"/>
</dbReference>
<dbReference type="GO" id="GO:0004767">
    <property type="term" value="F:sphingomyelin phosphodiesterase activity"/>
    <property type="evidence" value="ECO:0007669"/>
    <property type="project" value="UniProtKB-EC"/>
</dbReference>
<evidence type="ECO:0000313" key="7">
    <source>
        <dbReference type="Proteomes" id="UP000009168"/>
    </source>
</evidence>
<dbReference type="PANTHER" id="PTHR16320:SF1">
    <property type="entry name" value="SPHINGOMYELINASE DDB_G0288017"/>
    <property type="match status" value="1"/>
</dbReference>
<dbReference type="InterPro" id="IPR017766">
    <property type="entry name" value="Sphingomyelinase/PLipase_C"/>
</dbReference>
<comment type="similarity">
    <text evidence="1">Belongs to the neutral sphingomyelinase family.</text>
</comment>
<reference evidence="7" key="1">
    <citation type="journal article" date="2006" name="PLoS Biol.">
        <title>Macronuclear genome sequence of the ciliate Tetrahymena thermophila, a model eukaryote.</title>
        <authorList>
            <person name="Eisen J.A."/>
            <person name="Coyne R.S."/>
            <person name="Wu M."/>
            <person name="Wu D."/>
            <person name="Thiagarajan M."/>
            <person name="Wortman J.R."/>
            <person name="Badger J.H."/>
            <person name="Ren Q."/>
            <person name="Amedeo P."/>
            <person name="Jones K.M."/>
            <person name="Tallon L.J."/>
            <person name="Delcher A.L."/>
            <person name="Salzberg S.L."/>
            <person name="Silva J.C."/>
            <person name="Haas B.J."/>
            <person name="Majoros W.H."/>
            <person name="Farzad M."/>
            <person name="Carlton J.M."/>
            <person name="Smith R.K. Jr."/>
            <person name="Garg J."/>
            <person name="Pearlman R.E."/>
            <person name="Karrer K.M."/>
            <person name="Sun L."/>
            <person name="Manning G."/>
            <person name="Elde N.C."/>
            <person name="Turkewitz A.P."/>
            <person name="Asai D.J."/>
            <person name="Wilkes D.E."/>
            <person name="Wang Y."/>
            <person name="Cai H."/>
            <person name="Collins K."/>
            <person name="Stewart B.A."/>
            <person name="Lee S.R."/>
            <person name="Wilamowska K."/>
            <person name="Weinberg Z."/>
            <person name="Ruzzo W.L."/>
            <person name="Wloga D."/>
            <person name="Gaertig J."/>
            <person name="Frankel J."/>
            <person name="Tsao C.-C."/>
            <person name="Gorovsky M.A."/>
            <person name="Keeling P.J."/>
            <person name="Waller R.F."/>
            <person name="Patron N.J."/>
            <person name="Cherry J.M."/>
            <person name="Stover N.A."/>
            <person name="Krieger C.J."/>
            <person name="del Toro C."/>
            <person name="Ryder H.F."/>
            <person name="Williamson S.C."/>
            <person name="Barbeau R.A."/>
            <person name="Hamilton E.P."/>
            <person name="Orias E."/>
        </authorList>
    </citation>
    <scope>NUCLEOTIDE SEQUENCE [LARGE SCALE GENOMIC DNA]</scope>
    <source>
        <strain evidence="7">SB210</strain>
    </source>
</reference>
<dbReference type="EMBL" id="GG662749">
    <property type="protein sequence ID" value="EAR92513.2"/>
    <property type="molecule type" value="Genomic_DNA"/>
</dbReference>
<dbReference type="GO" id="GO:0005737">
    <property type="term" value="C:cytoplasm"/>
    <property type="evidence" value="ECO:0007669"/>
    <property type="project" value="TreeGrafter"/>
</dbReference>
<dbReference type="InterPro" id="IPR036691">
    <property type="entry name" value="Endo/exonu/phosph_ase_sf"/>
</dbReference>
<dbReference type="STRING" id="312017.Q236I7"/>
<organism evidence="6 7">
    <name type="scientific">Tetrahymena thermophila (strain SB210)</name>
    <dbReference type="NCBI Taxonomy" id="312017"/>
    <lineage>
        <taxon>Eukaryota</taxon>
        <taxon>Sar</taxon>
        <taxon>Alveolata</taxon>
        <taxon>Ciliophora</taxon>
        <taxon>Intramacronucleata</taxon>
        <taxon>Oligohymenophorea</taxon>
        <taxon>Hymenostomatida</taxon>
        <taxon>Tetrahymenina</taxon>
        <taxon>Tetrahymenidae</taxon>
        <taxon>Tetrahymena</taxon>
    </lineage>
</organism>
<dbReference type="RefSeq" id="XP_001012758.2">
    <property type="nucleotide sequence ID" value="XM_001012758.2"/>
</dbReference>
<dbReference type="InterPro" id="IPR038772">
    <property type="entry name" value="Sph/SMPD2-like"/>
</dbReference>
<dbReference type="HOGENOM" id="CLU_053972_0_0_1"/>
<proteinExistence type="inferred from homology"/>